<protein>
    <submittedName>
        <fullName evidence="1">Uncharacterized protein</fullName>
    </submittedName>
</protein>
<name>A0A0R2MPN7_9LACO</name>
<keyword evidence="2" id="KW-1185">Reference proteome</keyword>
<dbReference type="Pfam" id="PF13024">
    <property type="entry name" value="DUF3884"/>
    <property type="match status" value="1"/>
</dbReference>
<evidence type="ECO:0000313" key="2">
    <source>
        <dbReference type="Proteomes" id="UP000050969"/>
    </source>
</evidence>
<organism evidence="1 2">
    <name type="scientific">Lacticaseibacillus saniviri JCM 17471 = DSM 24301</name>
    <dbReference type="NCBI Taxonomy" id="1293598"/>
    <lineage>
        <taxon>Bacteria</taxon>
        <taxon>Bacillati</taxon>
        <taxon>Bacillota</taxon>
        <taxon>Bacilli</taxon>
        <taxon>Lactobacillales</taxon>
        <taxon>Lactobacillaceae</taxon>
        <taxon>Lacticaseibacillus</taxon>
    </lineage>
</organism>
<reference evidence="1 2" key="1">
    <citation type="journal article" date="2015" name="Genome Announc.">
        <title>Expanding the biotechnology potential of lactobacilli through comparative genomics of 213 strains and associated genera.</title>
        <authorList>
            <person name="Sun Z."/>
            <person name="Harris H.M."/>
            <person name="McCann A."/>
            <person name="Guo C."/>
            <person name="Argimon S."/>
            <person name="Zhang W."/>
            <person name="Yang X."/>
            <person name="Jeffery I.B."/>
            <person name="Cooney J.C."/>
            <person name="Kagawa T.F."/>
            <person name="Liu W."/>
            <person name="Song Y."/>
            <person name="Salvetti E."/>
            <person name="Wrobel A."/>
            <person name="Rasinkangas P."/>
            <person name="Parkhill J."/>
            <person name="Rea M.C."/>
            <person name="O'Sullivan O."/>
            <person name="Ritari J."/>
            <person name="Douillard F.P."/>
            <person name="Paul Ross R."/>
            <person name="Yang R."/>
            <person name="Briner A.E."/>
            <person name="Felis G.E."/>
            <person name="de Vos W.M."/>
            <person name="Barrangou R."/>
            <person name="Klaenhammer T.R."/>
            <person name="Caufield P.W."/>
            <person name="Cui Y."/>
            <person name="Zhang H."/>
            <person name="O'Toole P.W."/>
        </authorList>
    </citation>
    <scope>NUCLEOTIDE SEQUENCE [LARGE SCALE GENOMIC DNA]</scope>
    <source>
        <strain evidence="1 2">DSM 24301</strain>
    </source>
</reference>
<accession>A0A0R2MPN7</accession>
<dbReference type="RefSeq" id="WP_054776578.1">
    <property type="nucleotide sequence ID" value="NZ_BBBX01000002.1"/>
</dbReference>
<dbReference type="InterPro" id="IPR024979">
    <property type="entry name" value="DUF3884"/>
</dbReference>
<dbReference type="EMBL" id="JQCE01000064">
    <property type="protein sequence ID" value="KRO15599.1"/>
    <property type="molecule type" value="Genomic_DNA"/>
</dbReference>
<sequence>MNFGKHFKTIYSVRFDQTTLRFEDYPELATLGNWIQHREPLMWACESTLHYDEFQQGFYRITDMDATRVKIFDGAPGLYRAPLAQNDIYKD</sequence>
<dbReference type="STRING" id="1293598.IV56_GL002369"/>
<dbReference type="Proteomes" id="UP000050969">
    <property type="component" value="Unassembled WGS sequence"/>
</dbReference>
<gene>
    <name evidence="1" type="ORF">IV56_GL002369</name>
</gene>
<proteinExistence type="predicted"/>
<dbReference type="AlphaFoldDB" id="A0A0R2MPN7"/>
<comment type="caution">
    <text evidence="1">The sequence shown here is derived from an EMBL/GenBank/DDBJ whole genome shotgun (WGS) entry which is preliminary data.</text>
</comment>
<dbReference type="PATRIC" id="fig|1293598.4.peg.2471"/>
<evidence type="ECO:0000313" key="1">
    <source>
        <dbReference type="EMBL" id="KRO15599.1"/>
    </source>
</evidence>